<evidence type="ECO:0000256" key="1">
    <source>
        <dbReference type="SAM" id="Phobius"/>
    </source>
</evidence>
<protein>
    <submittedName>
        <fullName evidence="3">CPBP family intramembrane glutamic endopeptidase</fullName>
        <ecNumber evidence="3">3.4.-.-</ecNumber>
    </submittedName>
</protein>
<feature type="transmembrane region" description="Helical" evidence="1">
    <location>
        <begin position="94"/>
        <end position="114"/>
    </location>
</feature>
<feature type="transmembrane region" description="Helical" evidence="1">
    <location>
        <begin position="328"/>
        <end position="348"/>
    </location>
</feature>
<feature type="transmembrane region" description="Helical" evidence="1">
    <location>
        <begin position="135"/>
        <end position="156"/>
    </location>
</feature>
<dbReference type="GO" id="GO:0016787">
    <property type="term" value="F:hydrolase activity"/>
    <property type="evidence" value="ECO:0007669"/>
    <property type="project" value="UniProtKB-KW"/>
</dbReference>
<feature type="transmembrane region" description="Helical" evidence="1">
    <location>
        <begin position="280"/>
        <end position="298"/>
    </location>
</feature>
<keyword evidence="1" id="KW-0472">Membrane</keyword>
<name>A0ABW2RGM7_9BACL</name>
<dbReference type="Pfam" id="PF02517">
    <property type="entry name" value="Rce1-like"/>
    <property type="match status" value="1"/>
</dbReference>
<dbReference type="RefSeq" id="WP_379863293.1">
    <property type="nucleotide sequence ID" value="NZ_JBHTBW010000006.1"/>
</dbReference>
<feature type="transmembrane region" description="Helical" evidence="1">
    <location>
        <begin position="168"/>
        <end position="192"/>
    </location>
</feature>
<reference evidence="4" key="1">
    <citation type="journal article" date="2019" name="Int. J. Syst. Evol. Microbiol.">
        <title>The Global Catalogue of Microorganisms (GCM) 10K type strain sequencing project: providing services to taxonomists for standard genome sequencing and annotation.</title>
        <authorList>
            <consortium name="The Broad Institute Genomics Platform"/>
            <consortium name="The Broad Institute Genome Sequencing Center for Infectious Disease"/>
            <person name="Wu L."/>
            <person name="Ma J."/>
        </authorList>
    </citation>
    <scope>NUCLEOTIDE SEQUENCE [LARGE SCALE GENOMIC DNA]</scope>
    <source>
        <strain evidence="4">CGMCC 1.12942</strain>
    </source>
</reference>
<dbReference type="InterPro" id="IPR003675">
    <property type="entry name" value="Rce1/LyrA-like_dom"/>
</dbReference>
<evidence type="ECO:0000259" key="2">
    <source>
        <dbReference type="Pfam" id="PF02517"/>
    </source>
</evidence>
<keyword evidence="1" id="KW-0812">Transmembrane</keyword>
<sequence>MIEATTAILENLVMFGPIIALFYLANLAERPRCATNPGRGKEFAFILYMLLGLGFVITFLFGLIAHFQGEQFARSLEGIYSERVLAHFVKQHDFIGLGLWLPSLLGILFLIPAIRRYLARWLPLDPAHRVQTMALSFSMVIWMQILITVAIGLSLINEATAPTVEAAYTFASIWSQNVLFAMLGFIGIGWLSRRSWREALDRLGLRPLSSKQVLAGVGIGVALTLLPAIITLVETHFGPVVDQNVDELTNKMLGPLFGSIPGVLTLGLAAALGEEIIFRGALLPRFGVIYTSILFALVHANYGLSLSTLMIFFVALALAFARNRVNTTLSMVIHATYNITLGLVLMLVA</sequence>
<keyword evidence="3" id="KW-0378">Hydrolase</keyword>
<feature type="transmembrane region" description="Helical" evidence="1">
    <location>
        <begin position="304"/>
        <end position="321"/>
    </location>
</feature>
<feature type="transmembrane region" description="Helical" evidence="1">
    <location>
        <begin position="213"/>
        <end position="233"/>
    </location>
</feature>
<organism evidence="3 4">
    <name type="scientific">Laceyella putida</name>
    <dbReference type="NCBI Taxonomy" id="110101"/>
    <lineage>
        <taxon>Bacteria</taxon>
        <taxon>Bacillati</taxon>
        <taxon>Bacillota</taxon>
        <taxon>Bacilli</taxon>
        <taxon>Bacillales</taxon>
        <taxon>Thermoactinomycetaceae</taxon>
        <taxon>Laceyella</taxon>
    </lineage>
</organism>
<dbReference type="EMBL" id="JBHTBW010000006">
    <property type="protein sequence ID" value="MFC7440080.1"/>
    <property type="molecule type" value="Genomic_DNA"/>
</dbReference>
<evidence type="ECO:0000313" key="3">
    <source>
        <dbReference type="EMBL" id="MFC7440080.1"/>
    </source>
</evidence>
<gene>
    <name evidence="3" type="ORF">ACFQNG_02730</name>
</gene>
<feature type="domain" description="CAAX prenyl protease 2/Lysostaphin resistance protein A-like" evidence="2">
    <location>
        <begin position="260"/>
        <end position="339"/>
    </location>
</feature>
<accession>A0ABW2RGM7</accession>
<feature type="transmembrane region" description="Helical" evidence="1">
    <location>
        <begin position="253"/>
        <end position="273"/>
    </location>
</feature>
<evidence type="ECO:0000313" key="4">
    <source>
        <dbReference type="Proteomes" id="UP001596500"/>
    </source>
</evidence>
<dbReference type="Proteomes" id="UP001596500">
    <property type="component" value="Unassembled WGS sequence"/>
</dbReference>
<keyword evidence="1" id="KW-1133">Transmembrane helix</keyword>
<proteinExistence type="predicted"/>
<dbReference type="EC" id="3.4.-.-" evidence="3"/>
<feature type="transmembrane region" description="Helical" evidence="1">
    <location>
        <begin position="45"/>
        <end position="67"/>
    </location>
</feature>
<comment type="caution">
    <text evidence="3">The sequence shown here is derived from an EMBL/GenBank/DDBJ whole genome shotgun (WGS) entry which is preliminary data.</text>
</comment>
<keyword evidence="4" id="KW-1185">Reference proteome</keyword>
<feature type="transmembrane region" description="Helical" evidence="1">
    <location>
        <begin position="6"/>
        <end position="25"/>
    </location>
</feature>